<dbReference type="PANTHER" id="PTHR23049">
    <property type="entry name" value="MYOSIN REGULATORY LIGHT CHAIN 2"/>
    <property type="match status" value="1"/>
</dbReference>
<dbReference type="Proteomes" id="UP000324222">
    <property type="component" value="Unassembled WGS sequence"/>
</dbReference>
<sequence length="78" mass="8533">MITLVGDETVIVQVFDQVGRISTDKDLDDMLNESPGPINFTMLLQMFAERNSGTSDEDTVVAAAFNAFSNDGWIDGDM</sequence>
<keyword evidence="1" id="KW-0677">Repeat</keyword>
<evidence type="ECO:0000313" key="3">
    <source>
        <dbReference type="Proteomes" id="UP000324222"/>
    </source>
</evidence>
<gene>
    <name evidence="2" type="primary">Mlc2</name>
    <name evidence="2" type="ORF">E2C01_033660</name>
</gene>
<reference evidence="2 3" key="1">
    <citation type="submission" date="2019-05" db="EMBL/GenBank/DDBJ databases">
        <title>Another draft genome of Portunus trituberculatus and its Hox gene families provides insights of decapod evolution.</title>
        <authorList>
            <person name="Jeong J.-H."/>
            <person name="Song I."/>
            <person name="Kim S."/>
            <person name="Choi T."/>
            <person name="Kim D."/>
            <person name="Ryu S."/>
            <person name="Kim W."/>
        </authorList>
    </citation>
    <scope>NUCLEOTIDE SEQUENCE [LARGE SCALE GENOMIC DNA]</scope>
    <source>
        <tissue evidence="2">Muscle</tissue>
    </source>
</reference>
<evidence type="ECO:0000256" key="1">
    <source>
        <dbReference type="ARBA" id="ARBA00022737"/>
    </source>
</evidence>
<organism evidence="2 3">
    <name type="scientific">Portunus trituberculatus</name>
    <name type="common">Swimming crab</name>
    <name type="synonym">Neptunus trituberculatus</name>
    <dbReference type="NCBI Taxonomy" id="210409"/>
    <lineage>
        <taxon>Eukaryota</taxon>
        <taxon>Metazoa</taxon>
        <taxon>Ecdysozoa</taxon>
        <taxon>Arthropoda</taxon>
        <taxon>Crustacea</taxon>
        <taxon>Multicrustacea</taxon>
        <taxon>Malacostraca</taxon>
        <taxon>Eumalacostraca</taxon>
        <taxon>Eucarida</taxon>
        <taxon>Decapoda</taxon>
        <taxon>Pleocyemata</taxon>
        <taxon>Brachyura</taxon>
        <taxon>Eubrachyura</taxon>
        <taxon>Portunoidea</taxon>
        <taxon>Portunidae</taxon>
        <taxon>Portuninae</taxon>
        <taxon>Portunus</taxon>
    </lineage>
</organism>
<dbReference type="InterPro" id="IPR011992">
    <property type="entry name" value="EF-hand-dom_pair"/>
</dbReference>
<dbReference type="OrthoDB" id="429467at2759"/>
<accession>A0A5B7F414</accession>
<name>A0A5B7F414_PORTR</name>
<proteinExistence type="predicted"/>
<comment type="caution">
    <text evidence="2">The sequence shown here is derived from an EMBL/GenBank/DDBJ whole genome shotgun (WGS) entry which is preliminary data.</text>
</comment>
<dbReference type="InterPro" id="IPR050403">
    <property type="entry name" value="Myosin_RLC"/>
</dbReference>
<keyword evidence="3" id="KW-1185">Reference proteome</keyword>
<dbReference type="EMBL" id="VSRR010004581">
    <property type="protein sequence ID" value="MPC40106.1"/>
    <property type="molecule type" value="Genomic_DNA"/>
</dbReference>
<protein>
    <submittedName>
        <fullName evidence="2">Myosin regulatory light chain 2</fullName>
    </submittedName>
</protein>
<evidence type="ECO:0000313" key="2">
    <source>
        <dbReference type="EMBL" id="MPC40106.1"/>
    </source>
</evidence>
<dbReference type="AlphaFoldDB" id="A0A5B7F414"/>
<dbReference type="SUPFAM" id="SSF47473">
    <property type="entry name" value="EF-hand"/>
    <property type="match status" value="1"/>
</dbReference>